<feature type="transmembrane region" description="Helical" evidence="18">
    <location>
        <begin position="92"/>
        <end position="110"/>
    </location>
</feature>
<dbReference type="CDD" id="cd03249">
    <property type="entry name" value="ABC_MTABC3_MDL1_MDL2"/>
    <property type="match status" value="1"/>
</dbReference>
<evidence type="ECO:0000259" key="19">
    <source>
        <dbReference type="PROSITE" id="PS50893"/>
    </source>
</evidence>
<dbReference type="InterPro" id="IPR003593">
    <property type="entry name" value="AAA+_ATPase"/>
</dbReference>
<keyword evidence="5 18" id="KW-0812">Transmembrane</keyword>
<evidence type="ECO:0000256" key="1">
    <source>
        <dbReference type="ARBA" id="ARBA00004448"/>
    </source>
</evidence>
<evidence type="ECO:0000256" key="14">
    <source>
        <dbReference type="ARBA" id="ARBA00023136"/>
    </source>
</evidence>
<feature type="transmembrane region" description="Helical" evidence="18">
    <location>
        <begin position="693"/>
        <end position="714"/>
    </location>
</feature>
<evidence type="ECO:0000256" key="3">
    <source>
        <dbReference type="ARBA" id="ARBA00022448"/>
    </source>
</evidence>
<proteinExistence type="inferred from homology"/>
<dbReference type="PROSITE" id="PS00211">
    <property type="entry name" value="ABC_TRANSPORTER_1"/>
    <property type="match status" value="1"/>
</dbReference>
<keyword evidence="3" id="KW-0813">Transport</keyword>
<feature type="transmembrane region" description="Helical" evidence="18">
    <location>
        <begin position="347"/>
        <end position="363"/>
    </location>
</feature>
<evidence type="ECO:0000313" key="21">
    <source>
        <dbReference type="EMBL" id="KAJ3217970.1"/>
    </source>
</evidence>
<feature type="domain" description="ABC transmembrane type-1" evidence="20">
    <location>
        <begin position="554"/>
        <end position="805"/>
    </location>
</feature>
<keyword evidence="12" id="KW-0406">Ion transport</keyword>
<dbReference type="PROSITE" id="PS50929">
    <property type="entry name" value="ABC_TM1F"/>
    <property type="match status" value="1"/>
</dbReference>
<dbReference type="GO" id="GO:0006813">
    <property type="term" value="P:potassium ion transport"/>
    <property type="evidence" value="ECO:0007669"/>
    <property type="project" value="UniProtKB-KW"/>
</dbReference>
<accession>A0AAD5U419</accession>
<dbReference type="Pfam" id="PF00005">
    <property type="entry name" value="ABC_tran"/>
    <property type="match status" value="1"/>
</dbReference>
<dbReference type="InterPro" id="IPR039421">
    <property type="entry name" value="Type_1_exporter"/>
</dbReference>
<evidence type="ECO:0000256" key="18">
    <source>
        <dbReference type="SAM" id="Phobius"/>
    </source>
</evidence>
<dbReference type="InterPro" id="IPR003439">
    <property type="entry name" value="ABC_transporter-like_ATP-bd"/>
</dbReference>
<feature type="non-terminal residue" evidence="21">
    <location>
        <position position="1427"/>
    </location>
</feature>
<feature type="transmembrane region" description="Helical" evidence="18">
    <location>
        <begin position="774"/>
        <end position="795"/>
    </location>
</feature>
<keyword evidence="22" id="KW-1185">Reference proteome</keyword>
<dbReference type="SUPFAM" id="SSF90123">
    <property type="entry name" value="ABC transporter transmembrane region"/>
    <property type="match status" value="1"/>
</dbReference>
<evidence type="ECO:0000256" key="16">
    <source>
        <dbReference type="ARBA" id="ARBA00041416"/>
    </source>
</evidence>
<dbReference type="Gene3D" id="3.40.50.300">
    <property type="entry name" value="P-loop containing nucleotide triphosphate hydrolases"/>
    <property type="match status" value="1"/>
</dbReference>
<dbReference type="GO" id="GO:0005743">
    <property type="term" value="C:mitochondrial inner membrane"/>
    <property type="evidence" value="ECO:0007669"/>
    <property type="project" value="UniProtKB-SubCell"/>
</dbReference>
<dbReference type="InterPro" id="IPR027417">
    <property type="entry name" value="P-loop_NTPase"/>
</dbReference>
<comment type="subcellular location">
    <subcellularLocation>
        <location evidence="1">Mitochondrion inner membrane</location>
        <topology evidence="1">Multi-pass membrane protein</topology>
    </subcellularLocation>
</comment>
<feature type="domain" description="ABC transporter" evidence="19">
    <location>
        <begin position="840"/>
        <end position="1073"/>
    </location>
</feature>
<evidence type="ECO:0000256" key="6">
    <source>
        <dbReference type="ARBA" id="ARBA00022741"/>
    </source>
</evidence>
<evidence type="ECO:0000256" key="11">
    <source>
        <dbReference type="ARBA" id="ARBA00022989"/>
    </source>
</evidence>
<keyword evidence="14 18" id="KW-0472">Membrane</keyword>
<protein>
    <recommendedName>
        <fullName evidence="15">Mitochondrial potassium channel ATP-binding subunit</fullName>
    </recommendedName>
    <alternativeName>
        <fullName evidence="17">ATP-binding cassette sub-family B member 8, mitochondrial</fullName>
    </alternativeName>
    <alternativeName>
        <fullName evidence="16">Mitochondrial sulfonylurea-receptor</fullName>
    </alternativeName>
</protein>
<evidence type="ECO:0000256" key="15">
    <source>
        <dbReference type="ARBA" id="ARBA00040439"/>
    </source>
</evidence>
<dbReference type="PANTHER" id="PTHR43394:SF17">
    <property type="entry name" value="MITOCHONDRIAL POTASSIUM CHANNEL ATP-BINDING SUBUNIT"/>
    <property type="match status" value="1"/>
</dbReference>
<name>A0AAD5U419_9FUNG</name>
<keyword evidence="10" id="KW-0630">Potassium</keyword>
<dbReference type="Pfam" id="PF00664">
    <property type="entry name" value="ABC_membrane"/>
    <property type="match status" value="1"/>
</dbReference>
<evidence type="ECO:0000256" key="12">
    <source>
        <dbReference type="ARBA" id="ARBA00023065"/>
    </source>
</evidence>
<dbReference type="InterPro" id="IPR017871">
    <property type="entry name" value="ABC_transporter-like_CS"/>
</dbReference>
<keyword evidence="4" id="KW-0633">Potassium transport</keyword>
<evidence type="ECO:0000256" key="4">
    <source>
        <dbReference type="ARBA" id="ARBA00022538"/>
    </source>
</evidence>
<organism evidence="21 22">
    <name type="scientific">Clydaea vesicula</name>
    <dbReference type="NCBI Taxonomy" id="447962"/>
    <lineage>
        <taxon>Eukaryota</taxon>
        <taxon>Fungi</taxon>
        <taxon>Fungi incertae sedis</taxon>
        <taxon>Chytridiomycota</taxon>
        <taxon>Chytridiomycota incertae sedis</taxon>
        <taxon>Chytridiomycetes</taxon>
        <taxon>Lobulomycetales</taxon>
        <taxon>Lobulomycetaceae</taxon>
        <taxon>Clydaea</taxon>
    </lineage>
</organism>
<dbReference type="FunFam" id="3.40.50.300:FF:000218">
    <property type="entry name" value="Multidrug ABC transporter ATP-binding protein"/>
    <property type="match status" value="1"/>
</dbReference>
<evidence type="ECO:0000256" key="10">
    <source>
        <dbReference type="ARBA" id="ARBA00022958"/>
    </source>
</evidence>
<evidence type="ECO:0000256" key="5">
    <source>
        <dbReference type="ARBA" id="ARBA00022692"/>
    </source>
</evidence>
<keyword evidence="6" id="KW-0547">Nucleotide-binding</keyword>
<evidence type="ECO:0000256" key="2">
    <source>
        <dbReference type="ARBA" id="ARBA00005580"/>
    </source>
</evidence>
<keyword evidence="8 21" id="KW-0067">ATP-binding</keyword>
<feature type="transmembrane region" description="Helical" evidence="18">
    <location>
        <begin position="543"/>
        <end position="566"/>
    </location>
</feature>
<feature type="transmembrane region" description="Helical" evidence="18">
    <location>
        <begin position="451"/>
        <end position="469"/>
    </location>
</feature>
<evidence type="ECO:0000313" key="22">
    <source>
        <dbReference type="Proteomes" id="UP001211065"/>
    </source>
</evidence>
<feature type="transmembrane region" description="Helical" evidence="18">
    <location>
        <begin position="597"/>
        <end position="618"/>
    </location>
</feature>
<feature type="transmembrane region" description="Helical" evidence="18">
    <location>
        <begin position="308"/>
        <end position="327"/>
    </location>
</feature>
<dbReference type="InterPro" id="IPR036640">
    <property type="entry name" value="ABC1_TM_sf"/>
</dbReference>
<dbReference type="GO" id="GO:0016887">
    <property type="term" value="F:ATP hydrolysis activity"/>
    <property type="evidence" value="ECO:0007669"/>
    <property type="project" value="InterPro"/>
</dbReference>
<evidence type="ECO:0000256" key="7">
    <source>
        <dbReference type="ARBA" id="ARBA00022792"/>
    </source>
</evidence>
<gene>
    <name evidence="21" type="primary">ABCB8</name>
    <name evidence="21" type="ORF">HK099_005288</name>
</gene>
<dbReference type="EMBL" id="JADGJW010000402">
    <property type="protein sequence ID" value="KAJ3217970.1"/>
    <property type="molecule type" value="Genomic_DNA"/>
</dbReference>
<comment type="caution">
    <text evidence="21">The sequence shown here is derived from an EMBL/GenBank/DDBJ whole genome shotgun (WGS) entry which is preliminary data.</text>
</comment>
<evidence type="ECO:0000256" key="13">
    <source>
        <dbReference type="ARBA" id="ARBA00023128"/>
    </source>
</evidence>
<keyword evidence="9" id="KW-0809">Transit peptide</keyword>
<evidence type="ECO:0000256" key="8">
    <source>
        <dbReference type="ARBA" id="ARBA00022840"/>
    </source>
</evidence>
<evidence type="ECO:0000259" key="20">
    <source>
        <dbReference type="PROSITE" id="PS50929"/>
    </source>
</evidence>
<keyword evidence="7" id="KW-0999">Mitochondrion inner membrane</keyword>
<dbReference type="GO" id="GO:0090374">
    <property type="term" value="P:oligopeptide export from mitochondrion"/>
    <property type="evidence" value="ECO:0007669"/>
    <property type="project" value="TreeGrafter"/>
</dbReference>
<dbReference type="GO" id="GO:0015421">
    <property type="term" value="F:ABC-type oligopeptide transporter activity"/>
    <property type="evidence" value="ECO:0007669"/>
    <property type="project" value="TreeGrafter"/>
</dbReference>
<dbReference type="Gene3D" id="1.20.1560.10">
    <property type="entry name" value="ABC transporter type 1, transmembrane domain"/>
    <property type="match status" value="1"/>
</dbReference>
<keyword evidence="11 18" id="KW-1133">Transmembrane helix</keyword>
<dbReference type="PROSITE" id="PS50893">
    <property type="entry name" value="ABC_TRANSPORTER_2"/>
    <property type="match status" value="1"/>
</dbReference>
<sequence length="1427" mass="160911">SFSCNMKGKHITTTLDANLAEGGKKVDSAVSIPIFNKEQLHQSTSNNSNSNSRKFDDLVKIIIHSIRGKEKLVEKIKLSLSKVVLERKKQDSVNGFVSGFIGAAVSLSFLNSREMKKSISQQMAVRAGQAIYNSLKAKSLFSFPHGDSMLFMLSCASIMYGYIMAPQTIPREYYSWMIKTAKIPKNVLEYNRDTVRNIKDSKNMNVLSERAISLIKQYGKRNTTNTIEIASKNFQVNPNIVSCAVLHPTHSSCTKYNASLSKKVFCDIFPVYASLNIVPLVIFRGKSFVKSPVASLVRAVKSSTQSSFFLAVFVVVYMSLICLQRKLILGNTVKNISKNFFLSDNKLWYYLFGIICSSSIFLEKKGRRSELAMYVLPKGVASLYLVLLNRGYLIKVKHFDTILHSLAMGTIMSFYQTEPEAISSLLYKIMRNVNQYQLKKVNQKFFNSRKIIATALFVPAAAFISYEYYKKGNLFFTEVLENLKFLGDDKEEPSNTENIDLLAVEKAENKAFIENNDSKDQELEIPTKVLVKEIWRHLSPHKLLLFSIVTITSASALINIATPMLIGEIVTVVQTTLTAASPTERDFSGLNSAAIKLMGLFASQGLLTFIDIALVSLLKEKINKSLKLELYESLLRQDISFFDKNMQGQVTNRLTQDVSEFKSVFGLVITQGLKCFTQVVGSAIHLFKVSSKLSFALISTMPLLYVFLNFYGMYLRKLSRLARIGDGKANGLAGEAISQIRTVRAFANEDKELKKYAEATSESTNTNSHLGMHVGLFQGITNTTIGGMILIILYYGGKLVSRNEMVIFSASRIFEYIKLKEKISLTNGIEIDKSQFKGKIEFKNVNFVYPTRPNQLILKDFNLTLPVGSVCGQSGSGKSTIGQLLERFYEPYQGEILIDGIPIKNINPSWLRKNIGYINQEPTLFATSILENIRYGNENSSEIEVIEAAKKANAHNFIQNFPDGYQTMCGERGATLSGGQKQRIGIARAILKDPTILILDEATSALDSQSEKIVQEALDYLMRGRTVLVIAHRLSTIQNADLIVVMSGHGMEHRATGNILESGNLLNKIFPNCKQFDLTVGTHTQLMKKKGAYFDLINYLSIFLEESNCEKLECLALSIETKAFESSFSMEMYLSGMEMLLKQVIELNKPIQRTCNYVRHVENYFNHYHSVNEECKRATQVQYQRNLLCHIADLIKEFNLNEHAFPDYERLKFFLIDSEGAVEQPHNPEKVFVEKNTESSNRQSNKSCAEKRFCGYRFPMEDFVEDTIECSLDDGKNEPVEKGIKGKKKTQLENYRNNDVAKLKGESFAEFSKDVGVKKCKKGKEIEKFPVENDQNNYDPIEAMSENIEALQQTISSLNNMCATFDATVNLIYKAKNQNHDNKKTYNTLSQDESEKIVDETCDFVTVGDLQESPKECSRQPVEVRNI</sequence>
<dbReference type="SMART" id="SM00382">
    <property type="entry name" value="AAA"/>
    <property type="match status" value="1"/>
</dbReference>
<dbReference type="SUPFAM" id="SSF52540">
    <property type="entry name" value="P-loop containing nucleoside triphosphate hydrolases"/>
    <property type="match status" value="1"/>
</dbReference>
<dbReference type="Proteomes" id="UP001211065">
    <property type="component" value="Unassembled WGS sequence"/>
</dbReference>
<dbReference type="GO" id="GO:0005524">
    <property type="term" value="F:ATP binding"/>
    <property type="evidence" value="ECO:0007669"/>
    <property type="project" value="UniProtKB-KW"/>
</dbReference>
<dbReference type="PANTHER" id="PTHR43394">
    <property type="entry name" value="ATP-DEPENDENT PERMEASE MDL1, MITOCHONDRIAL"/>
    <property type="match status" value="1"/>
</dbReference>
<evidence type="ECO:0000256" key="17">
    <source>
        <dbReference type="ARBA" id="ARBA00042968"/>
    </source>
</evidence>
<feature type="transmembrane region" description="Helical" evidence="18">
    <location>
        <begin position="375"/>
        <end position="394"/>
    </location>
</feature>
<feature type="transmembrane region" description="Helical" evidence="18">
    <location>
        <begin position="148"/>
        <end position="165"/>
    </location>
</feature>
<evidence type="ECO:0000256" key="9">
    <source>
        <dbReference type="ARBA" id="ARBA00022946"/>
    </source>
</evidence>
<comment type="similarity">
    <text evidence="2">Belongs to the ABC transporter superfamily. ABCB family. Mitochondrial peptide exporter (TC 3.A.1.212) subfamily.</text>
</comment>
<dbReference type="InterPro" id="IPR011527">
    <property type="entry name" value="ABC1_TM_dom"/>
</dbReference>
<reference evidence="21" key="1">
    <citation type="submission" date="2020-05" db="EMBL/GenBank/DDBJ databases">
        <title>Phylogenomic resolution of chytrid fungi.</title>
        <authorList>
            <person name="Stajich J.E."/>
            <person name="Amses K."/>
            <person name="Simmons R."/>
            <person name="Seto K."/>
            <person name="Myers J."/>
            <person name="Bonds A."/>
            <person name="Quandt C.A."/>
            <person name="Barry K."/>
            <person name="Liu P."/>
            <person name="Grigoriev I."/>
            <person name="Longcore J.E."/>
            <person name="James T.Y."/>
        </authorList>
    </citation>
    <scope>NUCLEOTIDE SEQUENCE</scope>
    <source>
        <strain evidence="21">JEL0476</strain>
    </source>
</reference>
<keyword evidence="13" id="KW-0496">Mitochondrion</keyword>